<dbReference type="SUPFAM" id="SSF50182">
    <property type="entry name" value="Sm-like ribonucleoproteins"/>
    <property type="match status" value="1"/>
</dbReference>
<dbReference type="InterPro" id="IPR011066">
    <property type="entry name" value="MscS_channel_C_sf"/>
</dbReference>
<comment type="subcellular location">
    <subcellularLocation>
        <location evidence="1">Cell membrane</location>
        <topology evidence="1">Multi-pass membrane protein</topology>
    </subcellularLocation>
</comment>
<organism evidence="13 14">
    <name type="scientific">Desulfonema magnum</name>
    <dbReference type="NCBI Taxonomy" id="45655"/>
    <lineage>
        <taxon>Bacteria</taxon>
        <taxon>Pseudomonadati</taxon>
        <taxon>Thermodesulfobacteriota</taxon>
        <taxon>Desulfobacteria</taxon>
        <taxon>Desulfobacterales</taxon>
        <taxon>Desulfococcaceae</taxon>
        <taxon>Desulfonema</taxon>
    </lineage>
</organism>
<protein>
    <submittedName>
        <fullName evidence="13">Mechanosensitive ion channel domain-containing protein</fullName>
    </submittedName>
</protein>
<comment type="similarity">
    <text evidence="2">Belongs to the MscS (TC 1.A.23) family.</text>
</comment>
<dbReference type="InterPro" id="IPR011014">
    <property type="entry name" value="MscS_channel_TM-2"/>
</dbReference>
<evidence type="ECO:0000313" key="14">
    <source>
        <dbReference type="Proteomes" id="UP000663722"/>
    </source>
</evidence>
<dbReference type="PANTHER" id="PTHR30566:SF5">
    <property type="entry name" value="MECHANOSENSITIVE ION CHANNEL PROTEIN 1, MITOCHONDRIAL-RELATED"/>
    <property type="match status" value="1"/>
</dbReference>
<evidence type="ECO:0000256" key="2">
    <source>
        <dbReference type="ARBA" id="ARBA00008017"/>
    </source>
</evidence>
<dbReference type="SUPFAM" id="SSF82861">
    <property type="entry name" value="Mechanosensitive channel protein MscS (YggB), transmembrane region"/>
    <property type="match status" value="1"/>
</dbReference>
<evidence type="ECO:0000256" key="9">
    <source>
        <dbReference type="SAM" id="Phobius"/>
    </source>
</evidence>
<feature type="transmembrane region" description="Helical" evidence="9">
    <location>
        <begin position="1106"/>
        <end position="1127"/>
    </location>
</feature>
<feature type="transmembrane region" description="Helical" evidence="9">
    <location>
        <begin position="1077"/>
        <end position="1100"/>
    </location>
</feature>
<dbReference type="SUPFAM" id="SSF82689">
    <property type="entry name" value="Mechanosensitive channel protein MscS (YggB), C-terminal domain"/>
    <property type="match status" value="1"/>
</dbReference>
<evidence type="ECO:0000256" key="7">
    <source>
        <dbReference type="SAM" id="Coils"/>
    </source>
</evidence>
<dbReference type="RefSeq" id="WP_207682837.1">
    <property type="nucleotide sequence ID" value="NZ_CP061800.1"/>
</dbReference>
<sequence>MKRINYQLSILSIVLIFCCSLSMAAAETKKKDKAGEKPELHNLGNEELLGQAQSIFNQASDTFLAQLRGLRKSEKLFQQASQERASLIIPEETPPTSVDDTDTLEAAKKALEHAKVRLDAFNHQLELIQAEKTFADRRISQLEAAKSATDAFMNVINGLDLFLFEIRLRVEDGTLSPDKVPDSFSKQNLKKQKQELILWQRKLKRKAEAAQGELRKDSSASEKTRSVSMDNVFIGHSLKTINSHLEEAKKKQIEAKARHASAEEKYARELNRQTLEKEYSGQSPRRLIIGLSELQEERVWFSGAFNLSYSRFIRAQENAIGAEEEIEAISPPETTEILRQEAAVRTEEMEQAVKQVDDIAAYHSDRIGKLEELRSSLQSVVKRGEIFLGDATVLSEHLSRMQVLAKILKDFGDDGKIRPEEIPEGSRSEALVIISEETSKLVSDALSAIQKAKGQVDQIAQDIEKSEKAREEAKDRLAQLKKTYDSAQKARQWDAELKNLTAQDILQKFHESAEKIQTNMTALEKVREAYEKARTSVRDIIEKLESLKDPVVRSVQKESADEKQNILRKLWHLAGMKIPDEIKKKVLQKPETTVKPSDAFQQERSDGLRAQKEAETAVKPSDASQPQQYQDLLSARVRVIRQQQKYRVELLNALNAQNQEIEKYSKVLSEATKLSLQYHANAVELKKRLGRKQLSSRDIPDTITEALKRDRITRLETRMSELMTHQTEIRQRIETVSQPDKTLEERQTLLTETLSSVGKRIDMLRELEKLNKDFERKREALSQTELQSLQQMAVRTMESEDTPKEYLLSFVPSGRAKHLTMLLEAYYQELTELDAKQKILKRQTHKTERLIQLADQEKDAVSKLLPFLRKQMEQLEVEKEEAWVKIQARLMPQKAEEILGNFETKTGRRLPLPPPITEEKKADTVFRVADFFFERHIEIVAANKWFRLFEQRLSATGIGTDIGKYQDNLAALNAENAAIQRRIQAVKGRSHKELAKLGPEENPRTAIEKLRFLKGEVGVLRADRYKTRRQQAVWVFVRLAGIFLTAMLFSWLVKGLVARSLRRYQNADGKKESEKNITLAALLPLMKTILIFIIWGVAIISGLNTLGFNVGAILAGLGIGGFAIAMASKETLGDIIGGISIFISKSFNIGDVILFKGEKAEVEEIGLQYTRLRQNATKFMITVPNSQLSQSEVINLTKSPAYFVNIEIPLSTRNTMVQLKLAVKLLTEIIDKNPNTKLKNMRLRTFDNYSFNLALRYLILDISLRHTMRTEIHTEIVRQFQENNIEFAVRPYLNVEKLGEI</sequence>
<evidence type="ECO:0000256" key="3">
    <source>
        <dbReference type="ARBA" id="ARBA00022475"/>
    </source>
</evidence>
<feature type="compositionally biased region" description="Basic and acidic residues" evidence="8">
    <location>
        <begin position="601"/>
        <end position="616"/>
    </location>
</feature>
<keyword evidence="7" id="KW-0175">Coiled coil</keyword>
<dbReference type="KEGG" id="dmm:dnm_038350"/>
<dbReference type="GO" id="GO:0005886">
    <property type="term" value="C:plasma membrane"/>
    <property type="evidence" value="ECO:0007669"/>
    <property type="project" value="UniProtKB-SubCell"/>
</dbReference>
<proteinExistence type="inferred from homology"/>
<evidence type="ECO:0000256" key="6">
    <source>
        <dbReference type="ARBA" id="ARBA00023136"/>
    </source>
</evidence>
<evidence type="ECO:0000256" key="5">
    <source>
        <dbReference type="ARBA" id="ARBA00022989"/>
    </source>
</evidence>
<keyword evidence="10" id="KW-0732">Signal</keyword>
<name>A0A975BMB2_9BACT</name>
<evidence type="ECO:0000259" key="11">
    <source>
        <dbReference type="Pfam" id="PF00924"/>
    </source>
</evidence>
<feature type="coiled-coil region" evidence="7">
    <location>
        <begin position="647"/>
        <end position="674"/>
    </location>
</feature>
<feature type="chain" id="PRO_5037722958" evidence="10">
    <location>
        <begin position="25"/>
        <end position="1301"/>
    </location>
</feature>
<dbReference type="GO" id="GO:0008381">
    <property type="term" value="F:mechanosensitive monoatomic ion channel activity"/>
    <property type="evidence" value="ECO:0007669"/>
    <property type="project" value="UniProtKB-ARBA"/>
</dbReference>
<dbReference type="Pfam" id="PF21088">
    <property type="entry name" value="MS_channel_1st"/>
    <property type="match status" value="1"/>
</dbReference>
<dbReference type="Gene3D" id="3.30.70.100">
    <property type="match status" value="1"/>
</dbReference>
<evidence type="ECO:0000256" key="4">
    <source>
        <dbReference type="ARBA" id="ARBA00022692"/>
    </source>
</evidence>
<accession>A0A975BMB2</accession>
<keyword evidence="14" id="KW-1185">Reference proteome</keyword>
<dbReference type="InterPro" id="IPR006685">
    <property type="entry name" value="MscS_channel_2nd"/>
</dbReference>
<gene>
    <name evidence="13" type="ORF">dnm_038350</name>
</gene>
<keyword evidence="3" id="KW-1003">Cell membrane</keyword>
<feature type="coiled-coil region" evidence="7">
    <location>
        <begin position="104"/>
        <end position="145"/>
    </location>
</feature>
<feature type="signal peptide" evidence="10">
    <location>
        <begin position="1"/>
        <end position="24"/>
    </location>
</feature>
<reference evidence="13" key="1">
    <citation type="journal article" date="2021" name="Microb. Physiol.">
        <title>Proteogenomic Insights into the Physiology of Marine, Sulfate-Reducing, Filamentous Desulfonema limicola and Desulfonema magnum.</title>
        <authorList>
            <person name="Schnaars V."/>
            <person name="Wohlbrand L."/>
            <person name="Scheve S."/>
            <person name="Hinrichs C."/>
            <person name="Reinhardt R."/>
            <person name="Rabus R."/>
        </authorList>
    </citation>
    <scope>NUCLEOTIDE SEQUENCE</scope>
    <source>
        <strain evidence="13">4be13</strain>
    </source>
</reference>
<dbReference type="Gene3D" id="1.10.287.1260">
    <property type="match status" value="1"/>
</dbReference>
<evidence type="ECO:0000256" key="10">
    <source>
        <dbReference type="SAM" id="SignalP"/>
    </source>
</evidence>
<keyword evidence="5 9" id="KW-1133">Transmembrane helix</keyword>
<dbReference type="Pfam" id="PF00924">
    <property type="entry name" value="MS_channel_2nd"/>
    <property type="match status" value="1"/>
</dbReference>
<feature type="coiled-coil region" evidence="7">
    <location>
        <begin position="449"/>
        <end position="543"/>
    </location>
</feature>
<feature type="domain" description="Mechanosensitive ion channel transmembrane helices 2/3" evidence="12">
    <location>
        <begin position="1088"/>
        <end position="1129"/>
    </location>
</feature>
<keyword evidence="4 9" id="KW-0812">Transmembrane</keyword>
<feature type="compositionally biased region" description="Polar residues" evidence="8">
    <location>
        <begin position="590"/>
        <end position="600"/>
    </location>
</feature>
<evidence type="ECO:0000256" key="8">
    <source>
        <dbReference type="SAM" id="MobiDB-lite"/>
    </source>
</evidence>
<feature type="coiled-coil region" evidence="7">
    <location>
        <begin position="962"/>
        <end position="989"/>
    </location>
</feature>
<keyword evidence="6 9" id="KW-0472">Membrane</keyword>
<dbReference type="EMBL" id="CP061800">
    <property type="protein sequence ID" value="QTA87798.1"/>
    <property type="molecule type" value="Genomic_DNA"/>
</dbReference>
<evidence type="ECO:0000313" key="13">
    <source>
        <dbReference type="EMBL" id="QTA87798.1"/>
    </source>
</evidence>
<feature type="transmembrane region" description="Helical" evidence="9">
    <location>
        <begin position="1033"/>
        <end position="1057"/>
    </location>
</feature>
<dbReference type="InterPro" id="IPR049142">
    <property type="entry name" value="MS_channel_1st"/>
</dbReference>
<dbReference type="Proteomes" id="UP000663722">
    <property type="component" value="Chromosome"/>
</dbReference>
<feature type="coiled-coil region" evidence="7">
    <location>
        <begin position="760"/>
        <end position="787"/>
    </location>
</feature>
<dbReference type="Gene3D" id="2.30.30.60">
    <property type="match status" value="1"/>
</dbReference>
<evidence type="ECO:0000256" key="1">
    <source>
        <dbReference type="ARBA" id="ARBA00004651"/>
    </source>
</evidence>
<evidence type="ECO:0000259" key="12">
    <source>
        <dbReference type="Pfam" id="PF21088"/>
    </source>
</evidence>
<dbReference type="InterPro" id="IPR023408">
    <property type="entry name" value="MscS_beta-dom_sf"/>
</dbReference>
<feature type="domain" description="Mechanosensitive ion channel MscS" evidence="11">
    <location>
        <begin position="1131"/>
        <end position="1198"/>
    </location>
</feature>
<dbReference type="PANTHER" id="PTHR30566">
    <property type="entry name" value="YNAI-RELATED MECHANOSENSITIVE ION CHANNEL"/>
    <property type="match status" value="1"/>
</dbReference>
<feature type="region of interest" description="Disordered" evidence="8">
    <location>
        <begin position="589"/>
        <end position="627"/>
    </location>
</feature>
<dbReference type="InterPro" id="IPR010920">
    <property type="entry name" value="LSM_dom_sf"/>
</dbReference>